<protein>
    <submittedName>
        <fullName evidence="7">Holin-like protein</fullName>
    </submittedName>
</protein>
<dbReference type="Proteomes" id="UP000268033">
    <property type="component" value="Unassembled WGS sequence"/>
</dbReference>
<evidence type="ECO:0000256" key="6">
    <source>
        <dbReference type="SAM" id="Phobius"/>
    </source>
</evidence>
<dbReference type="Pfam" id="PF03788">
    <property type="entry name" value="LrgA"/>
    <property type="match status" value="1"/>
</dbReference>
<dbReference type="STRING" id="584787.GCA_001247655_00224"/>
<evidence type="ECO:0000256" key="5">
    <source>
        <dbReference type="ARBA" id="ARBA00023136"/>
    </source>
</evidence>
<comment type="caution">
    <text evidence="7">The sequence shown here is derived from an EMBL/GenBank/DDBJ whole genome shotgun (WGS) entry which is preliminary data.</text>
</comment>
<organism evidence="7 8">
    <name type="scientific">Gallaecimonas pentaromativorans</name>
    <dbReference type="NCBI Taxonomy" id="584787"/>
    <lineage>
        <taxon>Bacteria</taxon>
        <taxon>Pseudomonadati</taxon>
        <taxon>Pseudomonadota</taxon>
        <taxon>Gammaproteobacteria</taxon>
        <taxon>Enterobacterales</taxon>
        <taxon>Gallaecimonadaceae</taxon>
        <taxon>Gallaecimonas</taxon>
    </lineage>
</organism>
<proteinExistence type="predicted"/>
<keyword evidence="8" id="KW-1185">Reference proteome</keyword>
<feature type="transmembrane region" description="Helical" evidence="6">
    <location>
        <begin position="95"/>
        <end position="121"/>
    </location>
</feature>
<keyword evidence="3 6" id="KW-0812">Transmembrane</keyword>
<keyword evidence="5 6" id="KW-0472">Membrane</keyword>
<dbReference type="AlphaFoldDB" id="A0A3N1PIZ9"/>
<evidence type="ECO:0000256" key="1">
    <source>
        <dbReference type="ARBA" id="ARBA00004651"/>
    </source>
</evidence>
<comment type="subcellular location">
    <subcellularLocation>
        <location evidence="1">Cell membrane</location>
        <topology evidence="1">Multi-pass membrane protein</topology>
    </subcellularLocation>
</comment>
<dbReference type="EMBL" id="RJUL01000003">
    <property type="protein sequence ID" value="ROQ28605.1"/>
    <property type="molecule type" value="Genomic_DNA"/>
</dbReference>
<gene>
    <name evidence="7" type="ORF">EDC28_103198</name>
</gene>
<keyword evidence="4 6" id="KW-1133">Transmembrane helix</keyword>
<reference evidence="7 8" key="1">
    <citation type="submission" date="2018-11" db="EMBL/GenBank/DDBJ databases">
        <title>Genomic Encyclopedia of Type Strains, Phase IV (KMG-IV): sequencing the most valuable type-strain genomes for metagenomic binning, comparative biology and taxonomic classification.</title>
        <authorList>
            <person name="Goeker M."/>
        </authorList>
    </citation>
    <scope>NUCLEOTIDE SEQUENCE [LARGE SCALE GENOMIC DNA]</scope>
    <source>
        <strain evidence="7 8">DSM 21945</strain>
    </source>
</reference>
<evidence type="ECO:0000256" key="4">
    <source>
        <dbReference type="ARBA" id="ARBA00022989"/>
    </source>
</evidence>
<dbReference type="RefSeq" id="WP_050657298.1">
    <property type="nucleotide sequence ID" value="NZ_JBLXAC010000001.1"/>
</dbReference>
<dbReference type="OrthoDB" id="194658at2"/>
<evidence type="ECO:0000313" key="8">
    <source>
        <dbReference type="Proteomes" id="UP000268033"/>
    </source>
</evidence>
<dbReference type="PANTHER" id="PTHR33931">
    <property type="entry name" value="HOLIN-LIKE PROTEIN CIDA-RELATED"/>
    <property type="match status" value="1"/>
</dbReference>
<dbReference type="GO" id="GO:0005886">
    <property type="term" value="C:plasma membrane"/>
    <property type="evidence" value="ECO:0007669"/>
    <property type="project" value="UniProtKB-SubCell"/>
</dbReference>
<dbReference type="PANTHER" id="PTHR33931:SF2">
    <property type="entry name" value="HOLIN-LIKE PROTEIN CIDA"/>
    <property type="match status" value="1"/>
</dbReference>
<keyword evidence="2" id="KW-1003">Cell membrane</keyword>
<accession>A0A3N1PIZ9</accession>
<feature type="transmembrane region" description="Helical" evidence="6">
    <location>
        <begin position="12"/>
        <end position="32"/>
    </location>
</feature>
<evidence type="ECO:0000256" key="3">
    <source>
        <dbReference type="ARBA" id="ARBA00022692"/>
    </source>
</evidence>
<feature type="transmembrane region" description="Helical" evidence="6">
    <location>
        <begin position="38"/>
        <end position="59"/>
    </location>
</feature>
<dbReference type="InterPro" id="IPR005538">
    <property type="entry name" value="LrgA/CidA"/>
</dbReference>
<name>A0A3N1PIZ9_9GAMM</name>
<sequence length="134" mass="14622">MTAQYLRRRFRYGFHQSRLLQVGLIFGFYLLGQALVSLTGLPVTGGIAGMVLVLLLLGSRLMSLASMRRGADWYLAQMLLFFVPAVLAITDHHELLGVLGLKVVVVILGSTLAVVGVTALVMDLCLRLRGHDAQ</sequence>
<evidence type="ECO:0000256" key="2">
    <source>
        <dbReference type="ARBA" id="ARBA00022475"/>
    </source>
</evidence>
<feature type="transmembrane region" description="Helical" evidence="6">
    <location>
        <begin position="71"/>
        <end position="89"/>
    </location>
</feature>
<evidence type="ECO:0000313" key="7">
    <source>
        <dbReference type="EMBL" id="ROQ28605.1"/>
    </source>
</evidence>